<sequence>MTMKSFNARQRANTTGDTIPRPRFNNPDAFPHSGLQDDEKTPSRNNVRKRNNTVNANVGPPRPEWKAAPSPAFDFQLQKTTAQIVSSQPQENTPSDDRTTMIGVAVGTATTHRAVQHAPSRVVPSAAIDFDSMEVVGPTEAELSKPKPSKWKKISDFFKAKHSLQEQQHQLDHLFDELQLHDRPATSHEFRASPADSHPRQNHAAAAEVHAPWDDLEFEERMGKPARKTGKDVSKPSKGKEPRKLVKYVEPPKPNKKVQRQDRPSPNPSKPEAIFPSPPSEPPSTSGSLLAIEIPEVRLERYSVMFGNVLGNPPPSTLLARRSRTLGMLITHDEEEELEHSQSPLLRRATSPAATKSPTFTLFPTAPTSKPPNALHHRNIYRSTNSLLLTSRAPFQPHRLLQTASPGLMQYSGIDKAAIYSTDPQYASSPCASSPGFTALPNEIAYILNSFVDTKDDEPKEVQTNGFSFAGEKYFFVRADKNPDCLIGRKLQEGIVIYKTSSALFIVHHPSDVITSNVNEYVDGWARYLINAENAQG</sequence>
<dbReference type="OrthoDB" id="421374at2759"/>
<accession>A0A1B7NT78</accession>
<evidence type="ECO:0000256" key="2">
    <source>
        <dbReference type="ARBA" id="ARBA00010058"/>
    </source>
</evidence>
<organism evidence="8 9">
    <name type="scientific">Emergomyces africanus</name>
    <dbReference type="NCBI Taxonomy" id="1955775"/>
    <lineage>
        <taxon>Eukaryota</taxon>
        <taxon>Fungi</taxon>
        <taxon>Dikarya</taxon>
        <taxon>Ascomycota</taxon>
        <taxon>Pezizomycotina</taxon>
        <taxon>Eurotiomycetes</taxon>
        <taxon>Eurotiomycetidae</taxon>
        <taxon>Onygenales</taxon>
        <taxon>Ajellomycetaceae</taxon>
        <taxon>Emergomyces</taxon>
    </lineage>
</organism>
<proteinExistence type="inferred from homology"/>
<evidence type="ECO:0000256" key="5">
    <source>
        <dbReference type="ARBA" id="ARBA00023212"/>
    </source>
</evidence>
<evidence type="ECO:0000256" key="7">
    <source>
        <dbReference type="SAM" id="MobiDB-lite"/>
    </source>
</evidence>
<name>A0A1B7NT78_9EURO</name>
<dbReference type="STRING" id="1658172.A0A1B7NT78"/>
<dbReference type="InterPro" id="IPR005455">
    <property type="entry name" value="PFN_euk"/>
</dbReference>
<gene>
    <name evidence="8" type="ORF">ACJ72_05724</name>
</gene>
<reference evidence="8 9" key="1">
    <citation type="submission" date="2015-07" db="EMBL/GenBank/DDBJ databases">
        <title>Emmonsia species relationships and genome sequence.</title>
        <authorList>
            <person name="Cuomo C.A."/>
            <person name="Schwartz I.S."/>
            <person name="Kenyon C."/>
            <person name="de Hoog G.S."/>
            <person name="Govender N.P."/>
            <person name="Botha A."/>
            <person name="Moreno L."/>
            <person name="de Vries M."/>
            <person name="Munoz J.F."/>
            <person name="Stielow J.B."/>
        </authorList>
    </citation>
    <scope>NUCLEOTIDE SEQUENCE [LARGE SCALE GENOMIC DNA]</scope>
    <source>
        <strain evidence="8 9">CBS 136260</strain>
    </source>
</reference>
<feature type="region of interest" description="Disordered" evidence="7">
    <location>
        <begin position="349"/>
        <end position="375"/>
    </location>
</feature>
<dbReference type="EMBL" id="LGUA01000842">
    <property type="protein sequence ID" value="OAX79951.1"/>
    <property type="molecule type" value="Genomic_DNA"/>
</dbReference>
<feature type="compositionally biased region" description="Basic and acidic residues" evidence="7">
    <location>
        <begin position="219"/>
        <end position="244"/>
    </location>
</feature>
<protein>
    <recommendedName>
        <fullName evidence="6">Profilin</fullName>
    </recommendedName>
</protein>
<dbReference type="GO" id="GO:0005938">
    <property type="term" value="C:cell cortex"/>
    <property type="evidence" value="ECO:0007669"/>
    <property type="project" value="TreeGrafter"/>
</dbReference>
<dbReference type="Pfam" id="PF00235">
    <property type="entry name" value="Profilin"/>
    <property type="match status" value="1"/>
</dbReference>
<comment type="caution">
    <text evidence="8">The sequence shown here is derived from an EMBL/GenBank/DDBJ whole genome shotgun (WGS) entry which is preliminary data.</text>
</comment>
<dbReference type="Proteomes" id="UP000091918">
    <property type="component" value="Unassembled WGS sequence"/>
</dbReference>
<keyword evidence="3" id="KW-0963">Cytoplasm</keyword>
<comment type="similarity">
    <text evidence="2 6">Belongs to the profilin family.</text>
</comment>
<feature type="compositionally biased region" description="Polar residues" evidence="7">
    <location>
        <begin position="352"/>
        <end position="368"/>
    </location>
</feature>
<dbReference type="AlphaFoldDB" id="A0A1B7NT78"/>
<dbReference type="Gene3D" id="3.30.450.30">
    <property type="entry name" value="Dynein light chain 2a, cytoplasmic"/>
    <property type="match status" value="1"/>
</dbReference>
<feature type="region of interest" description="Disordered" evidence="7">
    <location>
        <begin position="189"/>
        <end position="287"/>
    </location>
</feature>
<evidence type="ECO:0000313" key="9">
    <source>
        <dbReference type="Proteomes" id="UP000091918"/>
    </source>
</evidence>
<evidence type="ECO:0000313" key="8">
    <source>
        <dbReference type="EMBL" id="OAX79951.1"/>
    </source>
</evidence>
<keyword evidence="4 6" id="KW-0009">Actin-binding</keyword>
<comment type="subcellular location">
    <subcellularLocation>
        <location evidence="1">Cytoplasm</location>
        <location evidence="1">Cytoskeleton</location>
    </subcellularLocation>
</comment>
<dbReference type="SMART" id="SM00392">
    <property type="entry name" value="PROF"/>
    <property type="match status" value="1"/>
</dbReference>
<dbReference type="PANTHER" id="PTHR11604:SF0">
    <property type="entry name" value="PROFILIN"/>
    <property type="match status" value="1"/>
</dbReference>
<feature type="compositionally biased region" description="Polar residues" evidence="7">
    <location>
        <begin position="1"/>
        <end position="17"/>
    </location>
</feature>
<keyword evidence="9" id="KW-1185">Reference proteome</keyword>
<feature type="region of interest" description="Disordered" evidence="7">
    <location>
        <begin position="1"/>
        <end position="71"/>
    </location>
</feature>
<dbReference type="GO" id="GO:0005856">
    <property type="term" value="C:cytoskeleton"/>
    <property type="evidence" value="ECO:0007669"/>
    <property type="project" value="UniProtKB-SubCell"/>
</dbReference>
<dbReference type="SUPFAM" id="SSF55770">
    <property type="entry name" value="Profilin (actin-binding protein)"/>
    <property type="match status" value="1"/>
</dbReference>
<evidence type="ECO:0000256" key="6">
    <source>
        <dbReference type="RuleBase" id="RU003909"/>
    </source>
</evidence>
<dbReference type="InterPro" id="IPR036140">
    <property type="entry name" value="PFN_sf"/>
</dbReference>
<evidence type="ECO:0000256" key="3">
    <source>
        <dbReference type="ARBA" id="ARBA00022490"/>
    </source>
</evidence>
<keyword evidence="5" id="KW-0206">Cytoskeleton</keyword>
<evidence type="ECO:0000256" key="4">
    <source>
        <dbReference type="ARBA" id="ARBA00023203"/>
    </source>
</evidence>
<evidence type="ECO:0000256" key="1">
    <source>
        <dbReference type="ARBA" id="ARBA00004245"/>
    </source>
</evidence>
<dbReference type="GO" id="GO:0003785">
    <property type="term" value="F:actin monomer binding"/>
    <property type="evidence" value="ECO:0007669"/>
    <property type="project" value="TreeGrafter"/>
</dbReference>
<dbReference type="InterPro" id="IPR048278">
    <property type="entry name" value="PFN"/>
</dbReference>
<dbReference type="PANTHER" id="PTHR11604">
    <property type="entry name" value="PROFILIN"/>
    <property type="match status" value="1"/>
</dbReference>